<dbReference type="Pfam" id="PF02469">
    <property type="entry name" value="Fasciclin"/>
    <property type="match status" value="1"/>
</dbReference>
<feature type="compositionally biased region" description="Acidic residues" evidence="1">
    <location>
        <begin position="265"/>
        <end position="275"/>
    </location>
</feature>
<dbReference type="InterPro" id="IPR050904">
    <property type="entry name" value="Adhesion/Biosynth-related"/>
</dbReference>
<dbReference type="SUPFAM" id="SSF82153">
    <property type="entry name" value="FAS1 domain"/>
    <property type="match status" value="1"/>
</dbReference>
<gene>
    <name evidence="3" type="ORF">SARC_11061</name>
</gene>
<dbReference type="SMART" id="SM00554">
    <property type="entry name" value="FAS1"/>
    <property type="match status" value="1"/>
</dbReference>
<evidence type="ECO:0000313" key="3">
    <source>
        <dbReference type="EMBL" id="KNC76439.1"/>
    </source>
</evidence>
<dbReference type="InterPro" id="IPR036378">
    <property type="entry name" value="FAS1_dom_sf"/>
</dbReference>
<dbReference type="STRING" id="667725.A0A0L0FI27"/>
<evidence type="ECO:0000259" key="2">
    <source>
        <dbReference type="PROSITE" id="PS50213"/>
    </source>
</evidence>
<dbReference type="AlphaFoldDB" id="A0A0L0FI27"/>
<evidence type="ECO:0000256" key="1">
    <source>
        <dbReference type="SAM" id="MobiDB-lite"/>
    </source>
</evidence>
<feature type="compositionally biased region" description="Acidic residues" evidence="1">
    <location>
        <begin position="351"/>
        <end position="367"/>
    </location>
</feature>
<organism evidence="3 4">
    <name type="scientific">Sphaeroforma arctica JP610</name>
    <dbReference type="NCBI Taxonomy" id="667725"/>
    <lineage>
        <taxon>Eukaryota</taxon>
        <taxon>Ichthyosporea</taxon>
        <taxon>Ichthyophonida</taxon>
        <taxon>Sphaeroforma</taxon>
    </lineage>
</organism>
<accession>A0A0L0FI27</accession>
<name>A0A0L0FI27_9EUKA</name>
<dbReference type="OrthoDB" id="513636at2759"/>
<dbReference type="RefSeq" id="XP_014150341.1">
    <property type="nucleotide sequence ID" value="XM_014294866.1"/>
</dbReference>
<dbReference type="GO" id="GO:0005615">
    <property type="term" value="C:extracellular space"/>
    <property type="evidence" value="ECO:0007669"/>
    <property type="project" value="TreeGrafter"/>
</dbReference>
<dbReference type="Proteomes" id="UP000054560">
    <property type="component" value="Unassembled WGS sequence"/>
</dbReference>
<dbReference type="PANTHER" id="PTHR10900">
    <property type="entry name" value="PERIOSTIN-RELATED"/>
    <property type="match status" value="1"/>
</dbReference>
<dbReference type="PANTHER" id="PTHR10900:SF77">
    <property type="entry name" value="FI19380P1"/>
    <property type="match status" value="1"/>
</dbReference>
<proteinExistence type="predicted"/>
<dbReference type="PROSITE" id="PS50213">
    <property type="entry name" value="FAS1"/>
    <property type="match status" value="1"/>
</dbReference>
<feature type="compositionally biased region" description="Acidic residues" evidence="1">
    <location>
        <begin position="288"/>
        <end position="297"/>
    </location>
</feature>
<dbReference type="Gene3D" id="2.30.180.10">
    <property type="entry name" value="FAS1 domain"/>
    <property type="match status" value="1"/>
</dbReference>
<feature type="compositionally biased region" description="Acidic residues" evidence="1">
    <location>
        <begin position="186"/>
        <end position="198"/>
    </location>
</feature>
<evidence type="ECO:0000313" key="4">
    <source>
        <dbReference type="Proteomes" id="UP000054560"/>
    </source>
</evidence>
<feature type="compositionally biased region" description="Acidic residues" evidence="1">
    <location>
        <begin position="225"/>
        <end position="234"/>
    </location>
</feature>
<dbReference type="InterPro" id="IPR000782">
    <property type="entry name" value="FAS1_domain"/>
</dbReference>
<keyword evidence="4" id="KW-1185">Reference proteome</keyword>
<feature type="compositionally biased region" description="Acidic residues" evidence="1">
    <location>
        <begin position="329"/>
        <end position="339"/>
    </location>
</feature>
<sequence length="367" mass="38489">MKVLQYATLATAALVNSVIGKSVRDTCNGTLKTKLVDLATESAVLQTLVASVSEADLLDLLAGSVDYTIFAPTDDAFQALDETLIMSDMSLVDVVENKELLTNILALHFVPLEYSSDELKEGQQLESVGGPLTISLLDGGSVTGPTNTANFIALDLVACNGVVHVIDTVLLPATDGMTISVTETEGDIYSDDDDDGDDVVVAQPNPNPATDVDGDEQQVPVTNVDGDDDNDDDVAQQVPNTNVGDDDDDDDGDVVAQVPTTNNVVDDDDGDDDDAVAQQVPTTNNVVGDDDDDDDDVVAQQVPTTNNVGDDDDDDNVVAQQVPTTNNVGDDDDDDDDDNAVTQQVPTVNVGDDDDNDTDLGVEVGGD</sequence>
<dbReference type="GeneID" id="25911565"/>
<feature type="region of interest" description="Disordered" evidence="1">
    <location>
        <begin position="186"/>
        <end position="367"/>
    </location>
</feature>
<dbReference type="EMBL" id="KQ243108">
    <property type="protein sequence ID" value="KNC76439.1"/>
    <property type="molecule type" value="Genomic_DNA"/>
</dbReference>
<feature type="domain" description="FAS1" evidence="2">
    <location>
        <begin position="32"/>
        <end position="170"/>
    </location>
</feature>
<feature type="compositionally biased region" description="Acidic residues" evidence="1">
    <location>
        <begin position="244"/>
        <end position="253"/>
    </location>
</feature>
<reference evidence="3 4" key="1">
    <citation type="submission" date="2011-02" db="EMBL/GenBank/DDBJ databases">
        <title>The Genome Sequence of Sphaeroforma arctica JP610.</title>
        <authorList>
            <consortium name="The Broad Institute Genome Sequencing Platform"/>
            <person name="Russ C."/>
            <person name="Cuomo C."/>
            <person name="Young S.K."/>
            <person name="Zeng Q."/>
            <person name="Gargeya S."/>
            <person name="Alvarado L."/>
            <person name="Berlin A."/>
            <person name="Chapman S.B."/>
            <person name="Chen Z."/>
            <person name="Freedman E."/>
            <person name="Gellesch M."/>
            <person name="Goldberg J."/>
            <person name="Griggs A."/>
            <person name="Gujja S."/>
            <person name="Heilman E."/>
            <person name="Heiman D."/>
            <person name="Howarth C."/>
            <person name="Mehta T."/>
            <person name="Neiman D."/>
            <person name="Pearson M."/>
            <person name="Roberts A."/>
            <person name="Saif S."/>
            <person name="Shea T."/>
            <person name="Shenoy N."/>
            <person name="Sisk P."/>
            <person name="Stolte C."/>
            <person name="Sykes S."/>
            <person name="White J."/>
            <person name="Yandava C."/>
            <person name="Burger G."/>
            <person name="Gray M.W."/>
            <person name="Holland P.W.H."/>
            <person name="King N."/>
            <person name="Lang F.B.F."/>
            <person name="Roger A.J."/>
            <person name="Ruiz-Trillo I."/>
            <person name="Haas B."/>
            <person name="Nusbaum C."/>
            <person name="Birren B."/>
        </authorList>
    </citation>
    <scope>NUCLEOTIDE SEQUENCE [LARGE SCALE GENOMIC DNA]</scope>
    <source>
        <strain evidence="3 4">JP610</strain>
    </source>
</reference>
<feature type="compositionally biased region" description="Polar residues" evidence="1">
    <location>
        <begin position="319"/>
        <end position="328"/>
    </location>
</feature>
<protein>
    <recommendedName>
        <fullName evidence="2">FAS1 domain-containing protein</fullName>
    </recommendedName>
</protein>